<keyword evidence="4" id="KW-0862">Zinc</keyword>
<keyword evidence="3 7" id="KW-0547">Nucleotide-binding</keyword>
<evidence type="ECO:0000313" key="10">
    <source>
        <dbReference type="Proteomes" id="UP000198790"/>
    </source>
</evidence>
<keyword evidence="1 7" id="KW-0436">Ligase</keyword>
<keyword evidence="7" id="KW-0648">Protein biosynthesis</keyword>
<dbReference type="GO" id="GO:0004818">
    <property type="term" value="F:glutamate-tRNA ligase activity"/>
    <property type="evidence" value="ECO:0007669"/>
    <property type="project" value="TreeGrafter"/>
</dbReference>
<accession>A0A1I0YCG7</accession>
<proteinExistence type="inferred from homology"/>
<dbReference type="SUPFAM" id="SSF52374">
    <property type="entry name" value="Nucleotidylyl transferase"/>
    <property type="match status" value="1"/>
</dbReference>
<protein>
    <submittedName>
        <fullName evidence="9">Glutamyl-tRNA synthetase</fullName>
    </submittedName>
</protein>
<dbReference type="InterPro" id="IPR014729">
    <property type="entry name" value="Rossmann-like_a/b/a_fold"/>
</dbReference>
<dbReference type="GO" id="GO:0005829">
    <property type="term" value="C:cytosol"/>
    <property type="evidence" value="ECO:0007669"/>
    <property type="project" value="TreeGrafter"/>
</dbReference>
<evidence type="ECO:0000256" key="1">
    <source>
        <dbReference type="ARBA" id="ARBA00022598"/>
    </source>
</evidence>
<feature type="domain" description="Glutamyl/glutaminyl-tRNA synthetase class Ib catalytic" evidence="8">
    <location>
        <begin position="6"/>
        <end position="278"/>
    </location>
</feature>
<evidence type="ECO:0000313" key="9">
    <source>
        <dbReference type="EMBL" id="SFB10882.1"/>
    </source>
</evidence>
<dbReference type="EMBL" id="FOKK01000004">
    <property type="protein sequence ID" value="SFB10882.1"/>
    <property type="molecule type" value="Genomic_DNA"/>
</dbReference>
<evidence type="ECO:0000256" key="4">
    <source>
        <dbReference type="ARBA" id="ARBA00022833"/>
    </source>
</evidence>
<sequence length="292" mass="33724">MDFKLTRIAPTPSGFLHLGNLYSFLVTKALSEKSGAKILLRIDDLDRDRYRTEFVQDIFDTLDFMEIGYDQGPKTVQEFEQDWSQIHKMTSYLDALEQIRERKLVFACDCTRKKIQQLDSSGYYLGHCQVRNIPLERNETCWRMDTFDTDFIHLNTYTEGKKSYVLPEDSAFFIVRKKDKLPAYHLTSLIDDVTYGVDLVVRGNDLLGSTLDQKILANGLDLKSFEDATFHHHQLLKGPKNKKLSKSEGANSLQFLRKEGKKPADIYQILGEMIGSKEMLQDFESFKTHLAL</sequence>
<organism evidence="9 10">
    <name type="scientific">Algoriphagus aquimarinus</name>
    <dbReference type="NCBI Taxonomy" id="237018"/>
    <lineage>
        <taxon>Bacteria</taxon>
        <taxon>Pseudomonadati</taxon>
        <taxon>Bacteroidota</taxon>
        <taxon>Cytophagia</taxon>
        <taxon>Cytophagales</taxon>
        <taxon>Cyclobacteriaceae</taxon>
        <taxon>Algoriphagus</taxon>
    </lineage>
</organism>
<evidence type="ECO:0000256" key="2">
    <source>
        <dbReference type="ARBA" id="ARBA00022723"/>
    </source>
</evidence>
<dbReference type="GO" id="GO:0006424">
    <property type="term" value="P:glutamyl-tRNA aminoacylation"/>
    <property type="evidence" value="ECO:0007669"/>
    <property type="project" value="TreeGrafter"/>
</dbReference>
<dbReference type="InterPro" id="IPR020058">
    <property type="entry name" value="Glu/Gln-tRNA-synth_Ib_cat-dom"/>
</dbReference>
<dbReference type="Gene3D" id="3.40.50.620">
    <property type="entry name" value="HUPs"/>
    <property type="match status" value="1"/>
</dbReference>
<comment type="similarity">
    <text evidence="7">Belongs to the class-I aminoacyl-tRNA synthetase family.</text>
</comment>
<dbReference type="PROSITE" id="PS00178">
    <property type="entry name" value="AA_TRNA_LIGASE_I"/>
    <property type="match status" value="1"/>
</dbReference>
<evidence type="ECO:0000259" key="8">
    <source>
        <dbReference type="Pfam" id="PF00749"/>
    </source>
</evidence>
<dbReference type="AlphaFoldDB" id="A0A1I0YCG7"/>
<dbReference type="PANTHER" id="PTHR43311:SF1">
    <property type="entry name" value="GLUTAMYL-Q TRNA(ASP) SYNTHETASE"/>
    <property type="match status" value="1"/>
</dbReference>
<dbReference type="PANTHER" id="PTHR43311">
    <property type="entry name" value="GLUTAMATE--TRNA LIGASE"/>
    <property type="match status" value="1"/>
</dbReference>
<dbReference type="InterPro" id="IPR001412">
    <property type="entry name" value="aa-tRNA-synth_I_CS"/>
</dbReference>
<evidence type="ECO:0000256" key="5">
    <source>
        <dbReference type="ARBA" id="ARBA00022840"/>
    </source>
</evidence>
<dbReference type="RefSeq" id="WP_092895737.1">
    <property type="nucleotide sequence ID" value="NZ_FOKK01000004.1"/>
</dbReference>
<evidence type="ECO:0000256" key="6">
    <source>
        <dbReference type="ARBA" id="ARBA00023146"/>
    </source>
</evidence>
<keyword evidence="5 7" id="KW-0067">ATP-binding</keyword>
<reference evidence="9 10" key="1">
    <citation type="submission" date="2016-10" db="EMBL/GenBank/DDBJ databases">
        <authorList>
            <person name="de Groot N.N."/>
        </authorList>
    </citation>
    <scope>NUCLEOTIDE SEQUENCE [LARGE SCALE GENOMIC DNA]</scope>
    <source>
        <strain evidence="9 10">DSM 23399</strain>
    </source>
</reference>
<dbReference type="STRING" id="237018.SAMN04489723_104238"/>
<dbReference type="InterPro" id="IPR049940">
    <property type="entry name" value="GluQ/Sye"/>
</dbReference>
<dbReference type="OrthoDB" id="9807503at2"/>
<evidence type="ECO:0000256" key="7">
    <source>
        <dbReference type="RuleBase" id="RU363037"/>
    </source>
</evidence>
<keyword evidence="10" id="KW-1185">Reference proteome</keyword>
<evidence type="ECO:0000256" key="3">
    <source>
        <dbReference type="ARBA" id="ARBA00022741"/>
    </source>
</evidence>
<dbReference type="GO" id="GO:0005524">
    <property type="term" value="F:ATP binding"/>
    <property type="evidence" value="ECO:0007669"/>
    <property type="project" value="UniProtKB-KW"/>
</dbReference>
<dbReference type="InterPro" id="IPR000924">
    <property type="entry name" value="Glu/Gln-tRNA-synth"/>
</dbReference>
<name>A0A1I0YCG7_9BACT</name>
<keyword evidence="6 7" id="KW-0030">Aminoacyl-tRNA synthetase</keyword>
<dbReference type="Pfam" id="PF00749">
    <property type="entry name" value="tRNA-synt_1c"/>
    <property type="match status" value="1"/>
</dbReference>
<keyword evidence="2" id="KW-0479">Metal-binding</keyword>
<dbReference type="Proteomes" id="UP000198790">
    <property type="component" value="Unassembled WGS sequence"/>
</dbReference>
<gene>
    <name evidence="9" type="ORF">SAMN04489723_104238</name>
</gene>
<dbReference type="PRINTS" id="PR00987">
    <property type="entry name" value="TRNASYNTHGLU"/>
</dbReference>